<dbReference type="NCBIfam" id="TIGR01691">
    <property type="entry name" value="enolase-ppase"/>
    <property type="match status" value="1"/>
</dbReference>
<dbReference type="GO" id="GO:0019509">
    <property type="term" value="P:L-methionine salvage from methylthioadenosine"/>
    <property type="evidence" value="ECO:0007669"/>
    <property type="project" value="UniProtKB-UniRule"/>
</dbReference>
<dbReference type="RefSeq" id="WP_188859913.1">
    <property type="nucleotide sequence ID" value="NZ_BMLT01000003.1"/>
</dbReference>
<evidence type="ECO:0000256" key="3">
    <source>
        <dbReference type="ARBA" id="ARBA00023167"/>
    </source>
</evidence>
<comment type="similarity">
    <text evidence="4">Belongs to the HAD-like hydrolase superfamily. MasA/MtnC family.</text>
</comment>
<name>A0A917ZAU1_9GAMM</name>
<accession>A0A917ZAU1</accession>
<dbReference type="NCBIfam" id="TIGR01549">
    <property type="entry name" value="HAD-SF-IA-v1"/>
    <property type="match status" value="1"/>
</dbReference>
<dbReference type="SFLD" id="SFLDG01129">
    <property type="entry name" value="C1.5:_HAD__Beta-PGM__Phosphata"/>
    <property type="match status" value="1"/>
</dbReference>
<comment type="subunit">
    <text evidence="4">Monomer.</text>
</comment>
<comment type="pathway">
    <text evidence="4">Amino-acid biosynthesis; L-methionine biosynthesis via salvage pathway; L-methionine from S-methyl-5-thio-alpha-D-ribose 1-phosphate: step 4/6.</text>
</comment>
<reference evidence="5 6" key="1">
    <citation type="journal article" date="2014" name="Int. J. Syst. Evol. Microbiol.">
        <title>Complete genome sequence of Corynebacterium casei LMG S-19264T (=DSM 44701T), isolated from a smear-ripened cheese.</title>
        <authorList>
            <consortium name="US DOE Joint Genome Institute (JGI-PGF)"/>
            <person name="Walter F."/>
            <person name="Albersmeier A."/>
            <person name="Kalinowski J."/>
            <person name="Ruckert C."/>
        </authorList>
    </citation>
    <scope>NUCLEOTIDE SEQUENCE [LARGE SCALE GENOMIC DNA]</scope>
    <source>
        <strain evidence="5 6">CGMCC 1.7286</strain>
    </source>
</reference>
<keyword evidence="1 4" id="KW-0028">Amino-acid biosynthesis</keyword>
<proteinExistence type="inferred from homology"/>
<evidence type="ECO:0000256" key="1">
    <source>
        <dbReference type="ARBA" id="ARBA00022605"/>
    </source>
</evidence>
<dbReference type="CDD" id="cd01629">
    <property type="entry name" value="HAD_EP"/>
    <property type="match status" value="1"/>
</dbReference>
<evidence type="ECO:0000313" key="5">
    <source>
        <dbReference type="EMBL" id="GGO79676.1"/>
    </source>
</evidence>
<dbReference type="InterPro" id="IPR023943">
    <property type="entry name" value="Enolase-ppase_E1"/>
</dbReference>
<dbReference type="PANTHER" id="PTHR20371:SF1">
    <property type="entry name" value="ENOLASE-PHOSPHATASE E1"/>
    <property type="match status" value="1"/>
</dbReference>
<comment type="function">
    <text evidence="4">Bifunctional enzyme that catalyzes the enolization of 2,3-diketo-5-methylthiopentyl-1-phosphate (DK-MTP-1-P) into the intermediate 2-hydroxy-3-keto-5-methylthiopentenyl-1-phosphate (HK-MTPenyl-1-P), which is then dephosphorylated to form the acireductone 1,2-dihydroxy-3-keto-5-methylthiopentene (DHK-MTPene).</text>
</comment>
<keyword evidence="4" id="KW-0460">Magnesium</keyword>
<dbReference type="SFLD" id="SFLDF00044">
    <property type="entry name" value="enolase-phosphatase"/>
    <property type="match status" value="1"/>
</dbReference>
<dbReference type="EMBL" id="BMLT01000003">
    <property type="protein sequence ID" value="GGO79676.1"/>
    <property type="molecule type" value="Genomic_DNA"/>
</dbReference>
<evidence type="ECO:0000313" key="6">
    <source>
        <dbReference type="Proteomes" id="UP000599578"/>
    </source>
</evidence>
<protein>
    <recommendedName>
        <fullName evidence="4">Enolase-phosphatase E1</fullName>
        <ecNumber evidence="4">3.1.3.77</ecNumber>
    </recommendedName>
    <alternativeName>
        <fullName evidence="4">2,3-diketo-5-methylthio-1-phosphopentane phosphatase</fullName>
    </alternativeName>
</protein>
<dbReference type="GO" id="GO:0043715">
    <property type="term" value="F:2,3-diketo-5-methylthiopentyl-1-phosphate enolase activity"/>
    <property type="evidence" value="ECO:0007669"/>
    <property type="project" value="UniProtKB-UniRule"/>
</dbReference>
<dbReference type="GO" id="GO:0000287">
    <property type="term" value="F:magnesium ion binding"/>
    <property type="evidence" value="ECO:0007669"/>
    <property type="project" value="UniProtKB-UniRule"/>
</dbReference>
<dbReference type="SFLD" id="SFLDS00003">
    <property type="entry name" value="Haloacid_Dehalogenase"/>
    <property type="match status" value="1"/>
</dbReference>
<dbReference type="AlphaFoldDB" id="A0A917ZAU1"/>
<keyword evidence="3 4" id="KW-0486">Methionine biosynthesis</keyword>
<dbReference type="HAMAP" id="MF_01681">
    <property type="entry name" value="Salvage_MtnC"/>
    <property type="match status" value="1"/>
</dbReference>
<comment type="pathway">
    <text evidence="4">Amino-acid biosynthesis; L-methionine biosynthesis via salvage pathway; L-methionine from S-methyl-5-thio-alpha-D-ribose 1-phosphate: step 3/6.</text>
</comment>
<dbReference type="SFLD" id="SFLDG01133">
    <property type="entry name" value="C1.5.4:_Enolase-phosphatase_Li"/>
    <property type="match status" value="1"/>
</dbReference>
<keyword evidence="4" id="KW-0479">Metal-binding</keyword>
<dbReference type="Proteomes" id="UP000599578">
    <property type="component" value="Unassembled WGS sequence"/>
</dbReference>
<gene>
    <name evidence="4 5" type="primary">mtnC</name>
    <name evidence="5" type="ORF">GCM10011348_14540</name>
</gene>
<dbReference type="InterPro" id="IPR023214">
    <property type="entry name" value="HAD_sf"/>
</dbReference>
<comment type="caution">
    <text evidence="5">The sequence shown here is derived from an EMBL/GenBank/DDBJ whole genome shotgun (WGS) entry which is preliminary data.</text>
</comment>
<keyword evidence="2 4" id="KW-0378">Hydrolase</keyword>
<organism evidence="5 6">
    <name type="scientific">Marinobacterium nitratireducens</name>
    <dbReference type="NCBI Taxonomy" id="518897"/>
    <lineage>
        <taxon>Bacteria</taxon>
        <taxon>Pseudomonadati</taxon>
        <taxon>Pseudomonadota</taxon>
        <taxon>Gammaproteobacteria</taxon>
        <taxon>Oceanospirillales</taxon>
        <taxon>Oceanospirillaceae</taxon>
        <taxon>Marinobacterium</taxon>
    </lineage>
</organism>
<dbReference type="Pfam" id="PF00702">
    <property type="entry name" value="Hydrolase"/>
    <property type="match status" value="1"/>
</dbReference>
<dbReference type="EC" id="3.1.3.77" evidence="4"/>
<dbReference type="GO" id="GO:0043716">
    <property type="term" value="F:2-hydroxy-3-keto-5-methylthiopentenyl-1-phosphate phosphatase activity"/>
    <property type="evidence" value="ECO:0007669"/>
    <property type="project" value="UniProtKB-UniRule"/>
</dbReference>
<evidence type="ECO:0000256" key="4">
    <source>
        <dbReference type="HAMAP-Rule" id="MF_01681"/>
    </source>
</evidence>
<evidence type="ECO:0000256" key="2">
    <source>
        <dbReference type="ARBA" id="ARBA00022801"/>
    </source>
</evidence>
<dbReference type="InterPro" id="IPR036412">
    <property type="entry name" value="HAD-like_sf"/>
</dbReference>
<dbReference type="GO" id="GO:0043874">
    <property type="term" value="F:acireductone synthase activity"/>
    <property type="evidence" value="ECO:0007669"/>
    <property type="project" value="UniProtKB-EC"/>
</dbReference>
<comment type="catalytic activity">
    <reaction evidence="4">
        <text>5-methylsulfanyl-2,3-dioxopentyl phosphate + H2O = 1,2-dihydroxy-5-(methylsulfanyl)pent-1-en-3-one + phosphate</text>
        <dbReference type="Rhea" id="RHEA:21700"/>
        <dbReference type="ChEBI" id="CHEBI:15377"/>
        <dbReference type="ChEBI" id="CHEBI:43474"/>
        <dbReference type="ChEBI" id="CHEBI:49252"/>
        <dbReference type="ChEBI" id="CHEBI:58828"/>
        <dbReference type="EC" id="3.1.3.77"/>
    </reaction>
</comment>
<dbReference type="SUPFAM" id="SSF56784">
    <property type="entry name" value="HAD-like"/>
    <property type="match status" value="1"/>
</dbReference>
<dbReference type="Gene3D" id="1.10.720.60">
    <property type="match status" value="1"/>
</dbReference>
<comment type="cofactor">
    <cofactor evidence="4">
        <name>Mg(2+)</name>
        <dbReference type="ChEBI" id="CHEBI:18420"/>
    </cofactor>
    <text evidence="4">Binds 1 Mg(2+) ion per subunit.</text>
</comment>
<dbReference type="Gene3D" id="3.40.50.1000">
    <property type="entry name" value="HAD superfamily/HAD-like"/>
    <property type="match status" value="1"/>
</dbReference>
<dbReference type="PANTHER" id="PTHR20371">
    <property type="entry name" value="ENOLASE-PHOSPHATASE E1"/>
    <property type="match status" value="1"/>
</dbReference>
<sequence length="225" mass="25510">MKTTAIVTDIEGTTTDIQFVHRVLFPYAYEKLADFVREHAQTPPLAPILEQAREELGDPDADLETLITAFRHWIEQDRKVTPLKTLQGLIWVQGYSQEDFKGHLYEDAYRHLERWHRDGIGLYVFSSGSVRAQKLLFGYSDFGDLTPWFSGYFDTTTGPKRDADAYRQIVATIGCPANEILFLSDVVEELDAAREAGLRTCLLARDEKPEEPGHPVAATFDEISV</sequence>
<dbReference type="InterPro" id="IPR006439">
    <property type="entry name" value="HAD-SF_hydro_IA"/>
</dbReference>
<keyword evidence="6" id="KW-1185">Reference proteome</keyword>